<accession>A6IGE7</accession>
<evidence type="ECO:0000313" key="2">
    <source>
        <dbReference type="EMBL" id="EDM16751.1"/>
    </source>
</evidence>
<evidence type="ECO:0000256" key="1">
    <source>
        <dbReference type="SAM" id="SignalP"/>
    </source>
</evidence>
<keyword evidence="1" id="KW-0732">Signal</keyword>
<organism evidence="2 3">
    <name type="scientific">Rattus norvegicus</name>
    <name type="common">Rat</name>
    <dbReference type="NCBI Taxonomy" id="10116"/>
    <lineage>
        <taxon>Eukaryota</taxon>
        <taxon>Metazoa</taxon>
        <taxon>Chordata</taxon>
        <taxon>Craniata</taxon>
        <taxon>Vertebrata</taxon>
        <taxon>Euteleostomi</taxon>
        <taxon>Mammalia</taxon>
        <taxon>Eutheria</taxon>
        <taxon>Euarchontoglires</taxon>
        <taxon>Glires</taxon>
        <taxon>Rodentia</taxon>
        <taxon>Myomorpha</taxon>
        <taxon>Muroidea</taxon>
        <taxon>Muridae</taxon>
        <taxon>Murinae</taxon>
        <taxon>Rattus</taxon>
    </lineage>
</organism>
<sequence length="68" mass="8011">MSCLFFRCWFSLSVECFSILHCLLPGLDGIQTYRGKYLHPVGVLGPLFIHQKKKRRRGERKMDLLTRL</sequence>
<evidence type="ECO:0000313" key="3">
    <source>
        <dbReference type="Proteomes" id="UP000234681"/>
    </source>
</evidence>
<dbReference type="Proteomes" id="UP000234681">
    <property type="component" value="Chromosome 7"/>
</dbReference>
<name>A6IGE7_RAT</name>
<feature type="chain" id="PRO_5039945256" evidence="1">
    <location>
        <begin position="17"/>
        <end position="68"/>
    </location>
</feature>
<feature type="signal peptide" evidence="1">
    <location>
        <begin position="1"/>
        <end position="16"/>
    </location>
</feature>
<reference evidence="2 3" key="1">
    <citation type="submission" date="2005-09" db="EMBL/GenBank/DDBJ databases">
        <authorList>
            <person name="Mural R.J."/>
            <person name="Li P.W."/>
            <person name="Adams M.D."/>
            <person name="Amanatides P.G."/>
            <person name="Baden-Tillson H."/>
            <person name="Barnstead M."/>
            <person name="Chin S.H."/>
            <person name="Dew I."/>
            <person name="Evans C.A."/>
            <person name="Ferriera S."/>
            <person name="Flanigan M."/>
            <person name="Fosler C."/>
            <person name="Glodek A."/>
            <person name="Gu Z."/>
            <person name="Holt R.A."/>
            <person name="Jennings D."/>
            <person name="Kraft C.L."/>
            <person name="Lu F."/>
            <person name="Nguyen T."/>
            <person name="Nusskern D.R."/>
            <person name="Pfannkoch C.M."/>
            <person name="Sitter C."/>
            <person name="Sutton G.G."/>
            <person name="Venter J.C."/>
            <person name="Wang Z."/>
            <person name="Woodage T."/>
            <person name="Zheng X.H."/>
            <person name="Zhong F."/>
        </authorList>
    </citation>
    <scope>NUCLEOTIDE SEQUENCE [LARGE SCALE GENOMIC DNA]</scope>
    <source>
        <strain>BN</strain>
        <strain evidence="3">Sprague-Dawley</strain>
    </source>
</reference>
<gene>
    <name evidence="2" type="ORF">rCG_48970</name>
</gene>
<proteinExistence type="predicted"/>
<protein>
    <submittedName>
        <fullName evidence="2">RCG48970</fullName>
    </submittedName>
</protein>
<dbReference type="AlphaFoldDB" id="A6IGE7"/>
<dbReference type="EMBL" id="CH473960">
    <property type="protein sequence ID" value="EDM16751.1"/>
    <property type="molecule type" value="Genomic_DNA"/>
</dbReference>